<dbReference type="Pfam" id="PF13416">
    <property type="entry name" value="SBP_bac_8"/>
    <property type="match status" value="1"/>
</dbReference>
<organism evidence="5 6">
    <name type="scientific">Devosia subaequoris</name>
    <dbReference type="NCBI Taxonomy" id="395930"/>
    <lineage>
        <taxon>Bacteria</taxon>
        <taxon>Pseudomonadati</taxon>
        <taxon>Pseudomonadota</taxon>
        <taxon>Alphaproteobacteria</taxon>
        <taxon>Hyphomicrobiales</taxon>
        <taxon>Devosiaceae</taxon>
        <taxon>Devosia</taxon>
    </lineage>
</organism>
<feature type="chain" id="PRO_5030875248" evidence="4">
    <location>
        <begin position="30"/>
        <end position="424"/>
    </location>
</feature>
<keyword evidence="6" id="KW-1185">Reference proteome</keyword>
<dbReference type="PANTHER" id="PTHR43649:SF32">
    <property type="entry name" value="SUGAR BINDING SECRETED PROTEIN"/>
    <property type="match status" value="1"/>
</dbReference>
<evidence type="ECO:0000256" key="2">
    <source>
        <dbReference type="ARBA" id="ARBA00008520"/>
    </source>
</evidence>
<evidence type="ECO:0000256" key="3">
    <source>
        <dbReference type="ARBA" id="ARBA00022764"/>
    </source>
</evidence>
<dbReference type="Proteomes" id="UP000547011">
    <property type="component" value="Unassembled WGS sequence"/>
</dbReference>
<name>A0A7W6IRM6_9HYPH</name>
<protein>
    <submittedName>
        <fullName evidence="5">Lactose/L-arabinose transport system substrate-binding protein</fullName>
    </submittedName>
</protein>
<feature type="signal peptide" evidence="4">
    <location>
        <begin position="1"/>
        <end position="29"/>
    </location>
</feature>
<reference evidence="5 6" key="1">
    <citation type="submission" date="2020-08" db="EMBL/GenBank/DDBJ databases">
        <title>Genomic Encyclopedia of Type Strains, Phase IV (KMG-IV): sequencing the most valuable type-strain genomes for metagenomic binning, comparative biology and taxonomic classification.</title>
        <authorList>
            <person name="Goeker M."/>
        </authorList>
    </citation>
    <scope>NUCLEOTIDE SEQUENCE [LARGE SCALE GENOMIC DNA]</scope>
    <source>
        <strain evidence="5 6">DSM 23447</strain>
    </source>
</reference>
<comment type="subcellular location">
    <subcellularLocation>
        <location evidence="1">Periplasm</location>
    </subcellularLocation>
</comment>
<gene>
    <name evidence="5" type="ORF">GGR20_003497</name>
</gene>
<keyword evidence="3" id="KW-0574">Periplasm</keyword>
<proteinExistence type="inferred from homology"/>
<comment type="similarity">
    <text evidence="2">Belongs to the bacterial solute-binding protein 1 family.</text>
</comment>
<sequence>MTRMSTGLKRSIAVALASVSMFSVTAASAAEILVWCWDPNFNGATMEEAFSRYQAEHPDDTIRIEIFDKAAMEQKLQTQLASGTTEGLPDIVLIEDYRAQKYLLSFPGAFEPLTDEIDYSAFAPYKVEVSTVDGQTYSMPFDSGVTGLFYRADALEEAGYTAADLENITWDQLIEIGQGVKEKTGETLLPIDPNASDLFRIMMQSAGTWYFDAEGNVTIADNPVFHEVLATYQRILAADISKTVSGWTEYTGSFTSGDTLATPTGVWMTATIKANPEQSGQWGVAPVPRMGNVESSVNASNLGGSSWYVLSSAPQKELAIDFLKSVWGSDVDFYQEILINQGALGTYMPAREGEAFQASDEFFGGQPVWQNFSNWLAEIPAVNYGIFTEEADSAVVAQIPAITSGGNIDEIVSAIDAQVRQQTQ</sequence>
<accession>A0A7W6IRM6</accession>
<dbReference type="Gene3D" id="3.40.190.10">
    <property type="entry name" value="Periplasmic binding protein-like II"/>
    <property type="match status" value="1"/>
</dbReference>
<dbReference type="InterPro" id="IPR050490">
    <property type="entry name" value="Bact_solute-bd_prot1"/>
</dbReference>
<dbReference type="InterPro" id="IPR006059">
    <property type="entry name" value="SBP"/>
</dbReference>
<evidence type="ECO:0000256" key="1">
    <source>
        <dbReference type="ARBA" id="ARBA00004418"/>
    </source>
</evidence>
<dbReference type="GO" id="GO:0042597">
    <property type="term" value="C:periplasmic space"/>
    <property type="evidence" value="ECO:0007669"/>
    <property type="project" value="UniProtKB-SubCell"/>
</dbReference>
<comment type="caution">
    <text evidence="5">The sequence shown here is derived from an EMBL/GenBank/DDBJ whole genome shotgun (WGS) entry which is preliminary data.</text>
</comment>
<keyword evidence="4" id="KW-0732">Signal</keyword>
<dbReference type="SUPFAM" id="SSF53850">
    <property type="entry name" value="Periplasmic binding protein-like II"/>
    <property type="match status" value="1"/>
</dbReference>
<dbReference type="EMBL" id="JACIEW010000011">
    <property type="protein sequence ID" value="MBB4053830.1"/>
    <property type="molecule type" value="Genomic_DNA"/>
</dbReference>
<evidence type="ECO:0000313" key="5">
    <source>
        <dbReference type="EMBL" id="MBB4053830.1"/>
    </source>
</evidence>
<dbReference type="PANTHER" id="PTHR43649">
    <property type="entry name" value="ARABINOSE-BINDING PROTEIN-RELATED"/>
    <property type="match status" value="1"/>
</dbReference>
<evidence type="ECO:0000313" key="6">
    <source>
        <dbReference type="Proteomes" id="UP000547011"/>
    </source>
</evidence>
<dbReference type="RefSeq" id="WP_210283239.1">
    <property type="nucleotide sequence ID" value="NZ_JACIEW010000011.1"/>
</dbReference>
<dbReference type="AlphaFoldDB" id="A0A7W6IRM6"/>
<evidence type="ECO:0000256" key="4">
    <source>
        <dbReference type="SAM" id="SignalP"/>
    </source>
</evidence>